<gene>
    <name evidence="2" type="ORF">SIL87_17485</name>
</gene>
<organism evidence="2 3">
    <name type="scientific">Acidiphilium acidophilum</name>
    <name type="common">Thiobacillus acidophilus</name>
    <dbReference type="NCBI Taxonomy" id="76588"/>
    <lineage>
        <taxon>Bacteria</taxon>
        <taxon>Pseudomonadati</taxon>
        <taxon>Pseudomonadota</taxon>
        <taxon>Alphaproteobacteria</taxon>
        <taxon>Acetobacterales</taxon>
        <taxon>Acidocellaceae</taxon>
        <taxon>Acidiphilium</taxon>
    </lineage>
</organism>
<dbReference type="Proteomes" id="UP001279553">
    <property type="component" value="Unassembled WGS sequence"/>
</dbReference>
<dbReference type="Pfam" id="PF13692">
    <property type="entry name" value="Glyco_trans_1_4"/>
    <property type="match status" value="1"/>
</dbReference>
<protein>
    <submittedName>
        <fullName evidence="2">Glycosyltransferase family 4 protein</fullName>
        <ecNumber evidence="2">2.4.-.-</ecNumber>
    </submittedName>
</protein>
<keyword evidence="2" id="KW-0328">Glycosyltransferase</keyword>
<sequence>MLRGRLDLATRTRLTGWAQDDRLPNQPVALLVIDNDTLLDRIIANVPRPDLAASGIGTGHHGFDIRLESGLPGLGQHLIRVVRERDGAELPGSPALIAPAHAFDAHEASLLQSLLDGLATTEAIDTAIATLARQIDRLAARRPETLSNAQSPSRRALIIDTTMPAPGRDAGSNAILSHAAALTRLGFAVSLIAADASVPPTLVPTLAPPAIDFHAAPITPTVETLLRREANAFDLVYLHRLDAAAAYMPLVRLHQPRARIVYSVADLHHIRLARRGFVEREASLIARARKVRDTEFALAAAADAVITHSHAEAALLRRHLPAEKIHIVPWAIEAAKPRRRTPRNRLGFIGHFGHAPNLDAAHRLIHHIMPLLRAADPDIECLIAGSAMPVALRDHRSERVTICGKIDDLPAFLASLTLTIAPMTFGAGVKGKILDSLAAGVPCIATPTAIEGLDWPETLAPCIATDNESLTTAILALCDNPQAHRRAATAGLDLIRTRWSEPATDAALARIVGERRERETRTSVWKKGGSAAKLT</sequence>
<dbReference type="EC" id="2.4.-.-" evidence="2"/>
<dbReference type="RefSeq" id="WP_319615407.1">
    <property type="nucleotide sequence ID" value="NZ_JAWXYB010000018.1"/>
</dbReference>
<dbReference type="Gene3D" id="3.40.50.2000">
    <property type="entry name" value="Glycogen Phosphorylase B"/>
    <property type="match status" value="2"/>
</dbReference>
<keyword evidence="2" id="KW-0808">Transferase</keyword>
<reference evidence="2 3" key="1">
    <citation type="submission" date="2023-11" db="EMBL/GenBank/DDBJ databases">
        <title>MicrobeMod: A computational toolkit for identifying prokaryotic methylation and restriction-modification with nanopore sequencing.</title>
        <authorList>
            <person name="Crits-Christoph A."/>
            <person name="Kang S.C."/>
            <person name="Lee H."/>
            <person name="Ostrov N."/>
        </authorList>
    </citation>
    <scope>NUCLEOTIDE SEQUENCE [LARGE SCALE GENOMIC DNA]</scope>
    <source>
        <strain evidence="2 3">DSMZ 700</strain>
    </source>
</reference>
<dbReference type="PANTHER" id="PTHR12526:SF600">
    <property type="entry name" value="GLYCOSYL TRANSFERASE GROUP 1"/>
    <property type="match status" value="1"/>
</dbReference>
<dbReference type="InterPro" id="IPR028098">
    <property type="entry name" value="Glyco_trans_4-like_N"/>
</dbReference>
<dbReference type="CDD" id="cd03801">
    <property type="entry name" value="GT4_PimA-like"/>
    <property type="match status" value="1"/>
</dbReference>
<evidence type="ECO:0000313" key="3">
    <source>
        <dbReference type="Proteomes" id="UP001279553"/>
    </source>
</evidence>
<dbReference type="AlphaFoldDB" id="A0AAW9DVD4"/>
<accession>A0AAW9DVD4</accession>
<keyword evidence="3" id="KW-1185">Reference proteome</keyword>
<evidence type="ECO:0000313" key="2">
    <source>
        <dbReference type="EMBL" id="MDX5932552.1"/>
    </source>
</evidence>
<dbReference type="PANTHER" id="PTHR12526">
    <property type="entry name" value="GLYCOSYLTRANSFERASE"/>
    <property type="match status" value="1"/>
</dbReference>
<name>A0AAW9DVD4_ACIAO</name>
<proteinExistence type="predicted"/>
<feature type="domain" description="Glycosyltransferase subfamily 4-like N-terminal" evidence="1">
    <location>
        <begin position="175"/>
        <end position="333"/>
    </location>
</feature>
<evidence type="ECO:0000259" key="1">
    <source>
        <dbReference type="Pfam" id="PF13439"/>
    </source>
</evidence>
<dbReference type="Pfam" id="PF13439">
    <property type="entry name" value="Glyco_transf_4"/>
    <property type="match status" value="1"/>
</dbReference>
<comment type="caution">
    <text evidence="2">The sequence shown here is derived from an EMBL/GenBank/DDBJ whole genome shotgun (WGS) entry which is preliminary data.</text>
</comment>
<dbReference type="GO" id="GO:0016757">
    <property type="term" value="F:glycosyltransferase activity"/>
    <property type="evidence" value="ECO:0007669"/>
    <property type="project" value="UniProtKB-KW"/>
</dbReference>
<dbReference type="SUPFAM" id="SSF53756">
    <property type="entry name" value="UDP-Glycosyltransferase/glycogen phosphorylase"/>
    <property type="match status" value="1"/>
</dbReference>
<dbReference type="EMBL" id="JAWXYB010000018">
    <property type="protein sequence ID" value="MDX5932552.1"/>
    <property type="molecule type" value="Genomic_DNA"/>
</dbReference>